<evidence type="ECO:0008006" key="3">
    <source>
        <dbReference type="Google" id="ProtNLM"/>
    </source>
</evidence>
<keyword evidence="2" id="KW-1185">Reference proteome</keyword>
<evidence type="ECO:0000313" key="2">
    <source>
        <dbReference type="Proteomes" id="UP000676565"/>
    </source>
</evidence>
<evidence type="ECO:0000313" key="1">
    <source>
        <dbReference type="EMBL" id="MBP3953895.1"/>
    </source>
</evidence>
<protein>
    <recommendedName>
        <fullName evidence="3">YgiT-type zinc finger protein</fullName>
    </recommendedName>
</protein>
<comment type="caution">
    <text evidence="1">The sequence shown here is derived from an EMBL/GenBank/DDBJ whole genome shotgun (WGS) entry which is preliminary data.</text>
</comment>
<name>A0ABS5BJP4_9BACT</name>
<gene>
    <name evidence="1" type="ORF">J8F10_01085</name>
</gene>
<accession>A0ABS5BJP4</accession>
<dbReference type="Proteomes" id="UP000676565">
    <property type="component" value="Unassembled WGS sequence"/>
</dbReference>
<dbReference type="EMBL" id="JAGKQQ010000001">
    <property type="protein sequence ID" value="MBP3953895.1"/>
    <property type="molecule type" value="Genomic_DNA"/>
</dbReference>
<organism evidence="1 2">
    <name type="scientific">Gemmata palustris</name>
    <dbReference type="NCBI Taxonomy" id="2822762"/>
    <lineage>
        <taxon>Bacteria</taxon>
        <taxon>Pseudomonadati</taxon>
        <taxon>Planctomycetota</taxon>
        <taxon>Planctomycetia</taxon>
        <taxon>Gemmatales</taxon>
        <taxon>Gemmataceae</taxon>
        <taxon>Gemmata</taxon>
    </lineage>
</organism>
<reference evidence="1 2" key="1">
    <citation type="submission" date="2021-04" db="EMBL/GenBank/DDBJ databases">
        <authorList>
            <person name="Ivanova A."/>
        </authorList>
    </citation>
    <scope>NUCLEOTIDE SEQUENCE [LARGE SCALE GENOMIC DNA]</scope>
    <source>
        <strain evidence="1 2">G18</strain>
    </source>
</reference>
<dbReference type="RefSeq" id="WP_210651834.1">
    <property type="nucleotide sequence ID" value="NZ_JAGKQQ010000001.1"/>
</dbReference>
<proteinExistence type="predicted"/>
<sequence length="152" mass="17253">MARKRIGGRPARYSFILNPYSDVRLSKCPRCQKLTHMRKFPLLIDITEYGPLALGKTCRYCSKCELIMAHKNELDAEINNSMSRLAPAAVGKEYLVLGTIERIVWQQGLEHSQPLADALEHFAEFKKVLVLEVEPGGWFPPEVPGTTRGRRD</sequence>